<dbReference type="InterPro" id="IPR001128">
    <property type="entry name" value="Cyt_P450"/>
</dbReference>
<dbReference type="Pfam" id="PF00067">
    <property type="entry name" value="p450"/>
    <property type="match status" value="1"/>
</dbReference>
<evidence type="ECO:0000256" key="1">
    <source>
        <dbReference type="ARBA" id="ARBA00001971"/>
    </source>
</evidence>
<dbReference type="PRINTS" id="PR00385">
    <property type="entry name" value="P450"/>
</dbReference>
<dbReference type="InterPro" id="IPR050479">
    <property type="entry name" value="CYP11_CYP27_families"/>
</dbReference>
<evidence type="ECO:0000256" key="7">
    <source>
        <dbReference type="ARBA" id="ARBA00023033"/>
    </source>
</evidence>
<comment type="similarity">
    <text evidence="2 9">Belongs to the cytochrome P450 family.</text>
</comment>
<dbReference type="PROSITE" id="PS00086">
    <property type="entry name" value="CYTOCHROME_P450"/>
    <property type="match status" value="1"/>
</dbReference>
<keyword evidence="11" id="KW-1185">Reference proteome</keyword>
<dbReference type="Gene3D" id="1.10.630.10">
    <property type="entry name" value="Cytochrome P450"/>
    <property type="match status" value="1"/>
</dbReference>
<evidence type="ECO:0000256" key="9">
    <source>
        <dbReference type="RuleBase" id="RU000461"/>
    </source>
</evidence>
<dbReference type="InterPro" id="IPR017972">
    <property type="entry name" value="Cyt_P450_CS"/>
</dbReference>
<evidence type="ECO:0000313" key="10">
    <source>
        <dbReference type="EMBL" id="KAJ1523139.1"/>
    </source>
</evidence>
<keyword evidence="4 8" id="KW-0479">Metal-binding</keyword>
<dbReference type="FunFam" id="1.10.630.10:FF:000006">
    <property type="entry name" value="Cytochrome P450 302a1, mitochondrial"/>
    <property type="match status" value="1"/>
</dbReference>
<evidence type="ECO:0000256" key="3">
    <source>
        <dbReference type="ARBA" id="ARBA00022617"/>
    </source>
</evidence>
<dbReference type="InterPro" id="IPR036396">
    <property type="entry name" value="Cyt_P450_sf"/>
</dbReference>
<evidence type="ECO:0000256" key="4">
    <source>
        <dbReference type="ARBA" id="ARBA00022723"/>
    </source>
</evidence>
<evidence type="ECO:0008006" key="12">
    <source>
        <dbReference type="Google" id="ProtNLM"/>
    </source>
</evidence>
<dbReference type="InterPro" id="IPR002401">
    <property type="entry name" value="Cyt_P450_E_grp-I"/>
</dbReference>
<evidence type="ECO:0000256" key="5">
    <source>
        <dbReference type="ARBA" id="ARBA00023002"/>
    </source>
</evidence>
<evidence type="ECO:0000256" key="2">
    <source>
        <dbReference type="ARBA" id="ARBA00010617"/>
    </source>
</evidence>
<dbReference type="Proteomes" id="UP001075354">
    <property type="component" value="Chromosome 10"/>
</dbReference>
<dbReference type="GO" id="GO:0020037">
    <property type="term" value="F:heme binding"/>
    <property type="evidence" value="ECO:0007669"/>
    <property type="project" value="InterPro"/>
</dbReference>
<keyword evidence="6 8" id="KW-0408">Iron</keyword>
<dbReference type="EMBL" id="JAPTSV010000010">
    <property type="protein sequence ID" value="KAJ1523139.1"/>
    <property type="molecule type" value="Genomic_DNA"/>
</dbReference>
<accession>A0AAV7XF85</accession>
<evidence type="ECO:0000256" key="6">
    <source>
        <dbReference type="ARBA" id="ARBA00023004"/>
    </source>
</evidence>
<dbReference type="CDD" id="cd11054">
    <property type="entry name" value="CYP24A1-like"/>
    <property type="match status" value="1"/>
</dbReference>
<dbReference type="AlphaFoldDB" id="A0AAV7XF85"/>
<evidence type="ECO:0000313" key="11">
    <source>
        <dbReference type="Proteomes" id="UP001075354"/>
    </source>
</evidence>
<keyword evidence="7 9" id="KW-0503">Monooxygenase</keyword>
<keyword evidence="3 8" id="KW-0349">Heme</keyword>
<evidence type="ECO:0000256" key="8">
    <source>
        <dbReference type="PIRSR" id="PIRSR602401-1"/>
    </source>
</evidence>
<dbReference type="PANTHER" id="PTHR24279">
    <property type="entry name" value="CYTOCHROME P450"/>
    <property type="match status" value="1"/>
</dbReference>
<comment type="cofactor">
    <cofactor evidence="1 8">
        <name>heme</name>
        <dbReference type="ChEBI" id="CHEBI:30413"/>
    </cofactor>
</comment>
<organism evidence="10 11">
    <name type="scientific">Megalurothrips usitatus</name>
    <name type="common">bean blossom thrips</name>
    <dbReference type="NCBI Taxonomy" id="439358"/>
    <lineage>
        <taxon>Eukaryota</taxon>
        <taxon>Metazoa</taxon>
        <taxon>Ecdysozoa</taxon>
        <taxon>Arthropoda</taxon>
        <taxon>Hexapoda</taxon>
        <taxon>Insecta</taxon>
        <taxon>Pterygota</taxon>
        <taxon>Neoptera</taxon>
        <taxon>Paraneoptera</taxon>
        <taxon>Thysanoptera</taxon>
        <taxon>Terebrantia</taxon>
        <taxon>Thripoidea</taxon>
        <taxon>Thripidae</taxon>
        <taxon>Megalurothrips</taxon>
    </lineage>
</organism>
<name>A0AAV7XF85_9NEOP</name>
<proteinExistence type="inferred from homology"/>
<dbReference type="PANTHER" id="PTHR24279:SF120">
    <property type="entry name" value="CYTOCHROME P450"/>
    <property type="match status" value="1"/>
</dbReference>
<dbReference type="GO" id="GO:0004497">
    <property type="term" value="F:monooxygenase activity"/>
    <property type="evidence" value="ECO:0007669"/>
    <property type="project" value="UniProtKB-KW"/>
</dbReference>
<sequence>MLRLTQAVPAAIRGQASEGVLSRALQQTPLRLFYYHSFTSHITAAQVCLSAVRLRSTVTAVNEDVREDTASTDWEQARPYSAIPGPTPLPILGNAHHFMPPFGKYNGINLADVMKSFNVEYGPVAKLGGLPGRADFIIISEPHLIEQVLRTEGVWPMRKGADSLEYYFRNIRKNYRVSLASSQGQEWQEFRTAVNQVMMKPQNTKQYVEPIDRVSQEFVDRIRAMRDGNNELPDQFFDEISKWALESITYVALDTKLGLLRGDLDPNSESYKMIDAVHTVFESMYKLDFLPSLWKQVSTPTYRKFIKSMNFFTEMSTKYVNMAMERLQSTPRSELEDRPYSVLENLLLRTEDPNMAVAMALDMLLAGVDTTGTGVATFLYQLATHPEQQQKLQEELDRVIPDINKPLTKEQLEDMRYLRACIKETMRTMPIILGNARNAGKDLVLGGYQIPEGTLMMMTYRGLFDNEKYFPRAKEFLPERWLPGGEALKCKHPFAFLPFGFGVRKCVGKRFADLEMETVLAKTFRNFSVEWNRPPANTTFHFILKFLDPLKFTVKDRV</sequence>
<dbReference type="PRINTS" id="PR00463">
    <property type="entry name" value="EP450I"/>
</dbReference>
<dbReference type="GO" id="GO:0005506">
    <property type="term" value="F:iron ion binding"/>
    <property type="evidence" value="ECO:0007669"/>
    <property type="project" value="InterPro"/>
</dbReference>
<dbReference type="GO" id="GO:0016705">
    <property type="term" value="F:oxidoreductase activity, acting on paired donors, with incorporation or reduction of molecular oxygen"/>
    <property type="evidence" value="ECO:0007669"/>
    <property type="project" value="InterPro"/>
</dbReference>
<gene>
    <name evidence="10" type="ORF">ONE63_001032</name>
</gene>
<reference evidence="10" key="1">
    <citation type="submission" date="2022-12" db="EMBL/GenBank/DDBJ databases">
        <title>Chromosome-level genome assembly of the bean flower thrips Megalurothrips usitatus.</title>
        <authorList>
            <person name="Ma L."/>
            <person name="Liu Q."/>
            <person name="Li H."/>
            <person name="Cai W."/>
        </authorList>
    </citation>
    <scope>NUCLEOTIDE SEQUENCE</scope>
    <source>
        <strain evidence="10">Cailab_2022a</strain>
    </source>
</reference>
<dbReference type="SUPFAM" id="SSF48264">
    <property type="entry name" value="Cytochrome P450"/>
    <property type="match status" value="1"/>
</dbReference>
<feature type="binding site" description="axial binding residue" evidence="8">
    <location>
        <position position="506"/>
    </location>
    <ligand>
        <name>heme</name>
        <dbReference type="ChEBI" id="CHEBI:30413"/>
    </ligand>
    <ligandPart>
        <name>Fe</name>
        <dbReference type="ChEBI" id="CHEBI:18248"/>
    </ligandPart>
</feature>
<comment type="caution">
    <text evidence="10">The sequence shown here is derived from an EMBL/GenBank/DDBJ whole genome shotgun (WGS) entry which is preliminary data.</text>
</comment>
<protein>
    <recommendedName>
        <fullName evidence="12">Cytochrome P450 12a4, mitochondrial</fullName>
    </recommendedName>
</protein>
<keyword evidence="5 9" id="KW-0560">Oxidoreductase</keyword>